<dbReference type="InterPro" id="IPR005147">
    <property type="entry name" value="tRNA_synthase_B5-dom"/>
</dbReference>
<feature type="region of interest" description="Disordered" evidence="21">
    <location>
        <begin position="641"/>
        <end position="721"/>
    </location>
</feature>
<dbReference type="AlphaFoldDB" id="A0A286UMZ4"/>
<evidence type="ECO:0000256" key="21">
    <source>
        <dbReference type="SAM" id="MobiDB-lite"/>
    </source>
</evidence>
<dbReference type="Pfam" id="PF17759">
    <property type="entry name" value="tRNA_synthFbeta"/>
    <property type="match status" value="1"/>
</dbReference>
<evidence type="ECO:0000256" key="4">
    <source>
        <dbReference type="ARBA" id="ARBA00007438"/>
    </source>
</evidence>
<evidence type="ECO:0000256" key="2">
    <source>
        <dbReference type="ARBA" id="ARBA00004141"/>
    </source>
</evidence>
<dbReference type="Pfam" id="PF03484">
    <property type="entry name" value="B5"/>
    <property type="match status" value="1"/>
</dbReference>
<feature type="compositionally biased region" description="Acidic residues" evidence="21">
    <location>
        <begin position="673"/>
        <end position="690"/>
    </location>
</feature>
<protein>
    <recommendedName>
        <fullName evidence="7">Phenylalanine--tRNA ligase beta subunit</fullName>
        <ecNumber evidence="6">6.1.1.20</ecNumber>
    </recommendedName>
    <alternativeName>
        <fullName evidence="19">Phenylalanyl-tRNA synthetase beta subunit</fullName>
    </alternativeName>
</protein>
<dbReference type="Gene3D" id="3.30.930.10">
    <property type="entry name" value="Bira Bifunctional Protein, Domain 2"/>
    <property type="match status" value="1"/>
</dbReference>
<dbReference type="GO" id="GO:0000287">
    <property type="term" value="F:magnesium ion binding"/>
    <property type="evidence" value="ECO:0007669"/>
    <property type="project" value="InterPro"/>
</dbReference>
<evidence type="ECO:0000256" key="8">
    <source>
        <dbReference type="ARBA" id="ARBA00022490"/>
    </source>
</evidence>
<dbReference type="FunFam" id="3.50.40.10:FF:000002">
    <property type="entry name" value="phenylalanine--tRNA ligase beta subunit"/>
    <property type="match status" value="1"/>
</dbReference>
<dbReference type="InterPro" id="IPR019325">
    <property type="entry name" value="NEDD4/Bsd2"/>
</dbReference>
<dbReference type="EC" id="6.1.1.20" evidence="6"/>
<evidence type="ECO:0000259" key="23">
    <source>
        <dbReference type="PROSITE" id="PS51483"/>
    </source>
</evidence>
<dbReference type="SUPFAM" id="SSF46955">
    <property type="entry name" value="Putative DNA-binding domain"/>
    <property type="match status" value="2"/>
</dbReference>
<dbReference type="FunFam" id="3.30.56.10:FF:000006">
    <property type="entry name" value="Phenylalanyl-tRNA synthetase subunit beta"/>
    <property type="match status" value="1"/>
</dbReference>
<keyword evidence="9" id="KW-0436">Ligase</keyword>
<dbReference type="InterPro" id="IPR045864">
    <property type="entry name" value="aa-tRNA-synth_II/BPL/LPL"/>
</dbReference>
<evidence type="ECO:0000256" key="16">
    <source>
        <dbReference type="ARBA" id="ARBA00022989"/>
    </source>
</evidence>
<comment type="caution">
    <text evidence="24">The sequence shown here is derived from an EMBL/GenBank/DDBJ whole genome shotgun (WGS) entry which is preliminary data.</text>
</comment>
<dbReference type="CDD" id="cd22212">
    <property type="entry name" value="NDFIP-like"/>
    <property type="match status" value="1"/>
</dbReference>
<evidence type="ECO:0000313" key="24">
    <source>
        <dbReference type="EMBL" id="PAV20987.1"/>
    </source>
</evidence>
<dbReference type="CDD" id="cd00769">
    <property type="entry name" value="PheRS_beta_core"/>
    <property type="match status" value="1"/>
</dbReference>
<keyword evidence="11" id="KW-0479">Metal-binding</keyword>
<dbReference type="OrthoDB" id="1698572at2759"/>
<evidence type="ECO:0000256" key="6">
    <source>
        <dbReference type="ARBA" id="ARBA00012814"/>
    </source>
</evidence>
<dbReference type="PANTHER" id="PTHR10947">
    <property type="entry name" value="PHENYLALANYL-TRNA SYNTHETASE BETA CHAIN AND LEUCINE-RICH REPEAT-CONTAINING PROTEIN 47"/>
    <property type="match status" value="1"/>
</dbReference>
<dbReference type="Pfam" id="PF03483">
    <property type="entry name" value="B3_4"/>
    <property type="match status" value="1"/>
</dbReference>
<dbReference type="Pfam" id="PF10176">
    <property type="entry name" value="NEDD4_Bsd2"/>
    <property type="match status" value="1"/>
</dbReference>
<evidence type="ECO:0000256" key="12">
    <source>
        <dbReference type="ARBA" id="ARBA00022741"/>
    </source>
</evidence>
<dbReference type="STRING" id="2282107.A0A286UMZ4"/>
<keyword evidence="18" id="KW-0030">Aminoacyl-tRNA synthetase</keyword>
<evidence type="ECO:0000256" key="18">
    <source>
        <dbReference type="ARBA" id="ARBA00023146"/>
    </source>
</evidence>
<keyword evidence="12" id="KW-0547">Nucleotide-binding</keyword>
<evidence type="ECO:0000256" key="14">
    <source>
        <dbReference type="ARBA" id="ARBA00022842"/>
    </source>
</evidence>
<evidence type="ECO:0000256" key="10">
    <source>
        <dbReference type="ARBA" id="ARBA00022692"/>
    </source>
</evidence>
<evidence type="ECO:0000256" key="9">
    <source>
        <dbReference type="ARBA" id="ARBA00022598"/>
    </source>
</evidence>
<dbReference type="InterPro" id="IPR045060">
    <property type="entry name" value="Phe-tRNA-ligase_IIc_bsu"/>
</dbReference>
<dbReference type="Pfam" id="PF18262">
    <property type="entry name" value="PhetRS_B1"/>
    <property type="match status" value="1"/>
</dbReference>
<dbReference type="SMART" id="SM00873">
    <property type="entry name" value="B3_4"/>
    <property type="match status" value="1"/>
</dbReference>
<evidence type="ECO:0000256" key="15">
    <source>
        <dbReference type="ARBA" id="ARBA00022917"/>
    </source>
</evidence>
<dbReference type="Proteomes" id="UP000217199">
    <property type="component" value="Unassembled WGS sequence"/>
</dbReference>
<dbReference type="InterPro" id="IPR009061">
    <property type="entry name" value="DNA-bd_dom_put_sf"/>
</dbReference>
<dbReference type="GO" id="GO:0030001">
    <property type="term" value="P:metal ion transport"/>
    <property type="evidence" value="ECO:0007669"/>
    <property type="project" value="InterPro"/>
</dbReference>
<keyword evidence="10 22" id="KW-0812">Transmembrane</keyword>
<dbReference type="GO" id="GO:0004826">
    <property type="term" value="F:phenylalanine-tRNA ligase activity"/>
    <property type="evidence" value="ECO:0007669"/>
    <property type="project" value="UniProtKB-EC"/>
</dbReference>
<keyword evidence="13" id="KW-0067">ATP-binding</keyword>
<dbReference type="SUPFAM" id="SSF55681">
    <property type="entry name" value="Class II aaRS and biotin synthetases"/>
    <property type="match status" value="1"/>
</dbReference>
<dbReference type="SMART" id="SM00874">
    <property type="entry name" value="B5"/>
    <property type="match status" value="1"/>
</dbReference>
<dbReference type="Gene3D" id="3.30.56.10">
    <property type="match status" value="2"/>
</dbReference>
<organism evidence="24 25">
    <name type="scientific">Pyrrhoderma noxium</name>
    <dbReference type="NCBI Taxonomy" id="2282107"/>
    <lineage>
        <taxon>Eukaryota</taxon>
        <taxon>Fungi</taxon>
        <taxon>Dikarya</taxon>
        <taxon>Basidiomycota</taxon>
        <taxon>Agaricomycotina</taxon>
        <taxon>Agaricomycetes</taxon>
        <taxon>Hymenochaetales</taxon>
        <taxon>Hymenochaetaceae</taxon>
        <taxon>Pyrrhoderma</taxon>
    </lineage>
</organism>
<name>A0A286UMZ4_9AGAM</name>
<sequence>MPTVSVDKADLWERLGREYSTDEFDQLCFDYGLELDEDTTKEVEEAIKKGLPAERPQLKIEIPANRYDLLCIEGIARALRVYLGKDKPAPYKLVLPPGGESALLTATVSPETAKIRPYFASAVLRNIKFTQRSYNSFIDLQDKLHQNLCRRRQLVAIGTHDLDTISAPFRYEARAPQNIKFVPLNKDKAYTAEELMTVYESDKQLSKYLHIIKDSPKITLNTKNVFIDVTATDQTKLAIVVNIISAMFSEYCEEPFTIEPVKIIYPDGTTKITPDIASTHFTAHASYINSCTGVSLNAQDICKLLDQMSLTAAVNSENSDAIEVDVPCTRPDILHECDIMEDAAIAYGFNNLPKTFPGSITVAQSLPISKISDIIRHEWAQSGWVEVLPFILCSHEENFEWMNHADDGSKVVKIANPKTLEFQVVRTSLLPGLLKTVRENRSHPLPIKIFETSDVVFKDSSSERQARNERHAAAVWCNKTAGFETVHGLLDRMMQILEVPRISASDTKATHGYYLKEKSDPAFFPGRSAGIFYRSVAEESSLKKAAGELKSLITGEGADSEIGIMGILHPSVLEKFEIGFPCSAVELSLEPFKKEVQSVASERQEEGIWRDLAVLPSITLNLRFLLRPFILPLFSSSLSFSPPQLPTSLESHPTLSDMPSGYSPLPNPRTHPDEDEMEAAFEASDDEDDTDIRTAERRPLNPERRDTQEDKETTATLNGHRRTTSAAVPAAYDFENVDYDFPPPGSPPRPDRALPNNSWGNSNGIVPSGPALRPASAFSRRRGGFSWISRVLPSSVSQRLNKNYENGSRVVVGSRDGVFANVTAKPTVANQIRPGDEIYVSPEDAQKDAPPSYASAQADAVPPYWETTIHAPTSLSPGMMVPGELPIDGLATGTLFSFLWNMLVSISFQFVGFLLTYLLHTTHAAKLGARAGLGLTLVQYGFALRTGGSNYDSDGDIDNMSTVDSPPSFNTAAEADAWVLSHPNATSWDSHSASVQTVSTSGSTEWLAFLLMTFGWFILLSSLLSYWRIKRLERSILLSHEQHPERPAEIPLPVSAGHNRQSSFARHFERTLGIRFPTVQMIQEGLGLVSVGNNGHVIYEYDEDLNRINGEHTNERGSLDERLLEEEVLLTIPEDHPDRERLVAEVIANERRLQEDLRAAGLL</sequence>
<evidence type="ECO:0000256" key="1">
    <source>
        <dbReference type="ARBA" id="ARBA00001946"/>
    </source>
</evidence>
<comment type="cofactor">
    <cofactor evidence="1">
        <name>Mg(2+)</name>
        <dbReference type="ChEBI" id="CHEBI:18420"/>
    </cofactor>
</comment>
<dbReference type="NCBIfam" id="TIGR00471">
    <property type="entry name" value="pheT_arch"/>
    <property type="match status" value="1"/>
</dbReference>
<dbReference type="FunCoup" id="A0A286UMZ4">
    <property type="interactions" value="594"/>
</dbReference>
<comment type="subcellular location">
    <subcellularLocation>
        <location evidence="3">Cytoplasm</location>
    </subcellularLocation>
    <subcellularLocation>
        <location evidence="2">Membrane</location>
        <topology evidence="2">Multi-pass membrane protein</topology>
    </subcellularLocation>
</comment>
<gene>
    <name evidence="24" type="ORF">PNOK_0361400</name>
</gene>
<reference evidence="24 25" key="1">
    <citation type="journal article" date="2017" name="Mol. Ecol.">
        <title>Comparative and population genomic landscape of Phellinus noxius: A hypervariable fungus causing root rot in trees.</title>
        <authorList>
            <person name="Chung C.L."/>
            <person name="Lee T.J."/>
            <person name="Akiba M."/>
            <person name="Lee H.H."/>
            <person name="Kuo T.H."/>
            <person name="Liu D."/>
            <person name="Ke H.M."/>
            <person name="Yokoi T."/>
            <person name="Roa M.B."/>
            <person name="Lu M.J."/>
            <person name="Chang Y.Y."/>
            <person name="Ann P.J."/>
            <person name="Tsai J.N."/>
            <person name="Chen C.Y."/>
            <person name="Tzean S.S."/>
            <person name="Ota Y."/>
            <person name="Hattori T."/>
            <person name="Sahashi N."/>
            <person name="Liou R.F."/>
            <person name="Kikuchi T."/>
            <person name="Tsai I.J."/>
        </authorList>
    </citation>
    <scope>NUCLEOTIDE SEQUENCE [LARGE SCALE GENOMIC DNA]</scope>
    <source>
        <strain evidence="24 25">FFPRI411160</strain>
    </source>
</reference>
<dbReference type="InParanoid" id="A0A286UMZ4"/>
<dbReference type="GO" id="GO:0003723">
    <property type="term" value="F:RNA binding"/>
    <property type="evidence" value="ECO:0007669"/>
    <property type="project" value="InterPro"/>
</dbReference>
<dbReference type="FunFam" id="3.30.930.10:FF:000059">
    <property type="entry name" value="phenylalanine--tRNA ligase beta subunit"/>
    <property type="match status" value="1"/>
</dbReference>
<dbReference type="GO" id="GO:0005524">
    <property type="term" value="F:ATP binding"/>
    <property type="evidence" value="ECO:0007669"/>
    <property type="project" value="UniProtKB-KW"/>
</dbReference>
<feature type="compositionally biased region" description="Basic and acidic residues" evidence="21">
    <location>
        <begin position="691"/>
        <end position="713"/>
    </location>
</feature>
<accession>A0A286UMZ4</accession>
<evidence type="ECO:0000256" key="17">
    <source>
        <dbReference type="ARBA" id="ARBA00023136"/>
    </source>
</evidence>
<dbReference type="InterPro" id="IPR041616">
    <property type="entry name" value="PheRS_beta_core"/>
</dbReference>
<dbReference type="EMBL" id="NBII01000003">
    <property type="protein sequence ID" value="PAV20987.1"/>
    <property type="molecule type" value="Genomic_DNA"/>
</dbReference>
<dbReference type="PROSITE" id="PS51483">
    <property type="entry name" value="B5"/>
    <property type="match status" value="1"/>
</dbReference>
<dbReference type="GO" id="GO:0016020">
    <property type="term" value="C:membrane"/>
    <property type="evidence" value="ECO:0007669"/>
    <property type="project" value="UniProtKB-SubCell"/>
</dbReference>
<evidence type="ECO:0000256" key="19">
    <source>
        <dbReference type="ARBA" id="ARBA00033189"/>
    </source>
</evidence>
<keyword evidence="25" id="KW-1185">Reference proteome</keyword>
<keyword evidence="8" id="KW-0963">Cytoplasm</keyword>
<evidence type="ECO:0000256" key="22">
    <source>
        <dbReference type="SAM" id="Phobius"/>
    </source>
</evidence>
<dbReference type="InterPro" id="IPR004531">
    <property type="entry name" value="Phe-tRNA-synth_IIc_bsu_arc_euk"/>
</dbReference>
<feature type="transmembrane region" description="Helical" evidence="22">
    <location>
        <begin position="898"/>
        <end position="920"/>
    </location>
</feature>
<dbReference type="PANTHER" id="PTHR10947:SF0">
    <property type="entry name" value="PHENYLALANINE--TRNA LIGASE BETA SUBUNIT"/>
    <property type="match status" value="1"/>
</dbReference>
<keyword evidence="14" id="KW-0460">Magnesium</keyword>
<evidence type="ECO:0000313" key="25">
    <source>
        <dbReference type="Proteomes" id="UP000217199"/>
    </source>
</evidence>
<evidence type="ECO:0000256" key="13">
    <source>
        <dbReference type="ARBA" id="ARBA00022840"/>
    </source>
</evidence>
<feature type="transmembrane region" description="Helical" evidence="22">
    <location>
        <begin position="1006"/>
        <end position="1027"/>
    </location>
</feature>
<comment type="similarity">
    <text evidence="4">Belongs to the phenylalanyl-tRNA synthetase beta subunit family. Type 2 subfamily.</text>
</comment>
<dbReference type="InterPro" id="IPR005146">
    <property type="entry name" value="B3/B4_tRNA-bd"/>
</dbReference>
<dbReference type="GO" id="GO:0007034">
    <property type="term" value="P:vacuolar transport"/>
    <property type="evidence" value="ECO:0007669"/>
    <property type="project" value="InterPro"/>
</dbReference>
<dbReference type="GO" id="GO:0006432">
    <property type="term" value="P:phenylalanyl-tRNA aminoacylation"/>
    <property type="evidence" value="ECO:0007669"/>
    <property type="project" value="InterPro"/>
</dbReference>
<keyword evidence="16 22" id="KW-1133">Transmembrane helix</keyword>
<evidence type="ECO:0000256" key="20">
    <source>
        <dbReference type="ARBA" id="ARBA00049255"/>
    </source>
</evidence>
<dbReference type="InterPro" id="IPR020825">
    <property type="entry name" value="Phe-tRNA_synthase-like_B3/B4"/>
</dbReference>
<keyword evidence="15" id="KW-0648">Protein biosynthesis</keyword>
<dbReference type="GO" id="GO:0009328">
    <property type="term" value="C:phenylalanine-tRNA ligase complex"/>
    <property type="evidence" value="ECO:0007669"/>
    <property type="project" value="TreeGrafter"/>
</dbReference>
<evidence type="ECO:0000256" key="7">
    <source>
        <dbReference type="ARBA" id="ARBA00017032"/>
    </source>
</evidence>
<evidence type="ECO:0000256" key="3">
    <source>
        <dbReference type="ARBA" id="ARBA00004496"/>
    </source>
</evidence>
<feature type="transmembrane region" description="Helical" evidence="22">
    <location>
        <begin position="927"/>
        <end position="944"/>
    </location>
</feature>
<dbReference type="Gene3D" id="3.50.40.10">
    <property type="entry name" value="Phenylalanyl-trna Synthetase, Chain B, domain 3"/>
    <property type="match status" value="2"/>
</dbReference>
<feature type="domain" description="B5" evidence="23">
    <location>
        <begin position="276"/>
        <end position="354"/>
    </location>
</feature>
<evidence type="ECO:0000256" key="5">
    <source>
        <dbReference type="ARBA" id="ARBA00011209"/>
    </source>
</evidence>
<evidence type="ECO:0000256" key="11">
    <source>
        <dbReference type="ARBA" id="ARBA00022723"/>
    </source>
</evidence>
<dbReference type="InterPro" id="IPR040659">
    <property type="entry name" value="PhetRS_B1"/>
</dbReference>
<keyword evidence="17 22" id="KW-0472">Membrane</keyword>
<comment type="subunit">
    <text evidence="5">Tetramer of two alpha and two beta subunits.</text>
</comment>
<dbReference type="FunFam" id="3.30.56.10:FF:000004">
    <property type="entry name" value="Phenylalanyl-tRNA synthetase, beta subunit"/>
    <property type="match status" value="1"/>
</dbReference>
<proteinExistence type="inferred from homology"/>
<comment type="catalytic activity">
    <reaction evidence="20">
        <text>tRNA(Phe) + L-phenylalanine + ATP = L-phenylalanyl-tRNA(Phe) + AMP + diphosphate + H(+)</text>
        <dbReference type="Rhea" id="RHEA:19413"/>
        <dbReference type="Rhea" id="RHEA-COMP:9668"/>
        <dbReference type="Rhea" id="RHEA-COMP:9699"/>
        <dbReference type="ChEBI" id="CHEBI:15378"/>
        <dbReference type="ChEBI" id="CHEBI:30616"/>
        <dbReference type="ChEBI" id="CHEBI:33019"/>
        <dbReference type="ChEBI" id="CHEBI:58095"/>
        <dbReference type="ChEBI" id="CHEBI:78442"/>
        <dbReference type="ChEBI" id="CHEBI:78531"/>
        <dbReference type="ChEBI" id="CHEBI:456215"/>
        <dbReference type="EC" id="6.1.1.20"/>
    </reaction>
</comment>